<evidence type="ECO:0000313" key="2">
    <source>
        <dbReference type="WBParaSite" id="ES5_v2.g15950.t1"/>
    </source>
</evidence>
<name>A0AC34FFE1_9BILA</name>
<protein>
    <submittedName>
        <fullName evidence="2">Uncharacterized protein</fullName>
    </submittedName>
</protein>
<dbReference type="WBParaSite" id="ES5_v2.g15950.t1">
    <property type="protein sequence ID" value="ES5_v2.g15950.t1"/>
    <property type="gene ID" value="ES5_v2.g15950"/>
</dbReference>
<accession>A0AC34FFE1</accession>
<reference evidence="2" key="1">
    <citation type="submission" date="2022-11" db="UniProtKB">
        <authorList>
            <consortium name="WormBaseParasite"/>
        </authorList>
    </citation>
    <scope>IDENTIFICATION</scope>
</reference>
<organism evidence="1 2">
    <name type="scientific">Panagrolaimus sp. ES5</name>
    <dbReference type="NCBI Taxonomy" id="591445"/>
    <lineage>
        <taxon>Eukaryota</taxon>
        <taxon>Metazoa</taxon>
        <taxon>Ecdysozoa</taxon>
        <taxon>Nematoda</taxon>
        <taxon>Chromadorea</taxon>
        <taxon>Rhabditida</taxon>
        <taxon>Tylenchina</taxon>
        <taxon>Panagrolaimomorpha</taxon>
        <taxon>Panagrolaimoidea</taxon>
        <taxon>Panagrolaimidae</taxon>
        <taxon>Panagrolaimus</taxon>
    </lineage>
</organism>
<dbReference type="Proteomes" id="UP000887579">
    <property type="component" value="Unplaced"/>
</dbReference>
<sequence>MLRLTHEILFDIAKELIEAGNEEDVYKFALSGKEPFQATAKAFGAVTTLELYDDRFVIGWDNRCTSFEIKKYKPRCKFLLNQIGNCVQKLHVNGYCVIFSFMSPYIFTSILDKIIAKKQLVSFSSNSLVNESFVNKFLPMFSSTLKNVTIQSSLMTETLRDTLNLKSLTILDSYDFKLAQNCCKTSSLIIHDGLFEFETRALKISDVSQYLSLIKDLTFAENFCYTMSRKLLIKITKYFPSLESLNFNITLGKYNKTYESIEKEIKESTIKLVKAIKQTIKVPEKITCTFYKFEENMKFPNINICKRRIFHGFKFDASIMKFRCFCKIIQTAGQKTTILEVRIAK</sequence>
<evidence type="ECO:0000313" key="1">
    <source>
        <dbReference type="Proteomes" id="UP000887579"/>
    </source>
</evidence>
<proteinExistence type="predicted"/>